<feature type="transmembrane region" description="Helical" evidence="1">
    <location>
        <begin position="239"/>
        <end position="261"/>
    </location>
</feature>
<evidence type="ECO:0000256" key="1">
    <source>
        <dbReference type="SAM" id="Phobius"/>
    </source>
</evidence>
<accession>A0A6M6JSI4</accession>
<feature type="transmembrane region" description="Helical" evidence="1">
    <location>
        <begin position="273"/>
        <end position="297"/>
    </location>
</feature>
<dbReference type="AlphaFoldDB" id="A0A6M6JSI4"/>
<protein>
    <submittedName>
        <fullName evidence="2">Uncharacterized protein</fullName>
    </submittedName>
</protein>
<dbReference type="KEGG" id="pbro:HOP40_32955"/>
<dbReference type="InterPro" id="IPR006311">
    <property type="entry name" value="TAT_signal"/>
</dbReference>
<keyword evidence="3" id="KW-1185">Reference proteome</keyword>
<proteinExistence type="predicted"/>
<dbReference type="PROSITE" id="PS51318">
    <property type="entry name" value="TAT"/>
    <property type="match status" value="1"/>
</dbReference>
<evidence type="ECO:0000313" key="2">
    <source>
        <dbReference type="EMBL" id="QJY49987.1"/>
    </source>
</evidence>
<dbReference type="EMBL" id="CP053564">
    <property type="protein sequence ID" value="QJY49987.1"/>
    <property type="molecule type" value="Genomic_DNA"/>
</dbReference>
<keyword evidence="1" id="KW-1133">Transmembrane helix</keyword>
<dbReference type="Proteomes" id="UP000505377">
    <property type="component" value="Chromosome"/>
</dbReference>
<keyword evidence="1" id="KW-0472">Membrane</keyword>
<reference evidence="2 3" key="1">
    <citation type="submission" date="2020-05" db="EMBL/GenBank/DDBJ databases">
        <authorList>
            <person name="Mo P."/>
        </authorList>
    </citation>
    <scope>NUCLEOTIDE SEQUENCE [LARGE SCALE GENOMIC DNA]</scope>
    <source>
        <strain evidence="2 3">Gen01</strain>
    </source>
</reference>
<organism evidence="2 3">
    <name type="scientific">Pseudonocardia broussonetiae</name>
    <dbReference type="NCBI Taxonomy" id="2736640"/>
    <lineage>
        <taxon>Bacteria</taxon>
        <taxon>Bacillati</taxon>
        <taxon>Actinomycetota</taxon>
        <taxon>Actinomycetes</taxon>
        <taxon>Pseudonocardiales</taxon>
        <taxon>Pseudonocardiaceae</taxon>
        <taxon>Pseudonocardia</taxon>
    </lineage>
</organism>
<sequence length="482" mass="51629">MEGASPPWVGPPGDRAPRATDRRTFLRSVGVTAGLTALGSVVPAGTGPARAGPAVPAQPPGTAAGSLSAAVRKFHLHARPKVVRVGEVADALGMSRPVSVRELHRRLTAIPTELRLAQVITTEAALGGRAEMVLRSDGTYTSFGSMRATGFPSFAYQVTASVESAGNLFLPMARHEGRVFGTDTPGDRSRSWNESGQSESLRQNWVSVAEDARLVVRKEYELSGVLGTVADVAVKIGQFVGLATVVYPGLAAAITLASTLAEATEEPFPLPRLPLGITVAAGVLLVFGPGMIVPAVVAGGVAELAVQTRPLDEAEYTFATKIFGNTLPPREQIILTNMLGKGDRRFVMPGPGGVFFVNLGQAAFDDPRGYRTQGSRYATPGQVFVHELTHTWQGRRLPAVTYFCKGITNSTYTPDADVNRPWADHGLEQQATIVDTWYASIFDPKNKEFLDSEYGRPVPDWSKKAPELFDRYIYGNIRGGIT</sequence>
<dbReference type="RefSeq" id="WP_172166965.1">
    <property type="nucleotide sequence ID" value="NZ_CP053564.1"/>
</dbReference>
<keyword evidence="1" id="KW-0812">Transmembrane</keyword>
<evidence type="ECO:0000313" key="3">
    <source>
        <dbReference type="Proteomes" id="UP000505377"/>
    </source>
</evidence>
<name>A0A6M6JSI4_9PSEU</name>
<gene>
    <name evidence="2" type="ORF">HOP40_32955</name>
</gene>